<dbReference type="Pfam" id="PF00583">
    <property type="entry name" value="Acetyltransf_1"/>
    <property type="match status" value="1"/>
</dbReference>
<keyword evidence="1 4" id="KW-0808">Transferase</keyword>
<dbReference type="InterPro" id="IPR016181">
    <property type="entry name" value="Acyl_CoA_acyltransferase"/>
</dbReference>
<organism evidence="4 5">
    <name type="scientific">Planomonospora corallina</name>
    <dbReference type="NCBI Taxonomy" id="1806052"/>
    <lineage>
        <taxon>Bacteria</taxon>
        <taxon>Bacillati</taxon>
        <taxon>Actinomycetota</taxon>
        <taxon>Actinomycetes</taxon>
        <taxon>Streptosporangiales</taxon>
        <taxon>Streptosporangiaceae</taxon>
        <taxon>Planomonospora</taxon>
    </lineage>
</organism>
<sequence>MRRPPVIRPATPDDAALLAELNRFVHDMHAEHRPDLYRKDPPAGELADGFRRQLGRDDVRILIAELPGGTAAGYAMATVHHRAANVLMAADSHITLEHLAVDPRAARQGVATALLEAVRAAGREAGCRRFVTDVWDFNTEALAFYRASGFTPMRRLLDQPL</sequence>
<evidence type="ECO:0000256" key="1">
    <source>
        <dbReference type="ARBA" id="ARBA00022679"/>
    </source>
</evidence>
<dbReference type="Gene3D" id="3.40.630.30">
    <property type="match status" value="1"/>
</dbReference>
<comment type="caution">
    <text evidence="4">The sequence shown here is derived from an EMBL/GenBank/DDBJ whole genome shotgun (WGS) entry which is preliminary data.</text>
</comment>
<proteinExistence type="predicted"/>
<keyword evidence="2 4" id="KW-0012">Acyltransferase</keyword>
<dbReference type="RefSeq" id="WP_377294640.1">
    <property type="nucleotide sequence ID" value="NZ_JBHSBM010000075.1"/>
</dbReference>
<dbReference type="GO" id="GO:0016746">
    <property type="term" value="F:acyltransferase activity"/>
    <property type="evidence" value="ECO:0007669"/>
    <property type="project" value="UniProtKB-KW"/>
</dbReference>
<evidence type="ECO:0000259" key="3">
    <source>
        <dbReference type="PROSITE" id="PS51186"/>
    </source>
</evidence>
<dbReference type="CDD" id="cd04301">
    <property type="entry name" value="NAT_SF"/>
    <property type="match status" value="1"/>
</dbReference>
<dbReference type="InterPro" id="IPR000182">
    <property type="entry name" value="GNAT_dom"/>
</dbReference>
<keyword evidence="5" id="KW-1185">Reference proteome</keyword>
<evidence type="ECO:0000313" key="4">
    <source>
        <dbReference type="EMBL" id="MFC4063015.1"/>
    </source>
</evidence>
<protein>
    <submittedName>
        <fullName evidence="4">GNAT family N-acetyltransferase</fullName>
        <ecNumber evidence="4">2.3.-.-</ecNumber>
    </submittedName>
</protein>
<dbReference type="SUPFAM" id="SSF55729">
    <property type="entry name" value="Acyl-CoA N-acyltransferases (Nat)"/>
    <property type="match status" value="1"/>
</dbReference>
<feature type="domain" description="N-acetyltransferase" evidence="3">
    <location>
        <begin position="5"/>
        <end position="161"/>
    </location>
</feature>
<evidence type="ECO:0000256" key="2">
    <source>
        <dbReference type="ARBA" id="ARBA00023315"/>
    </source>
</evidence>
<reference evidence="5" key="1">
    <citation type="journal article" date="2019" name="Int. J. Syst. Evol. Microbiol.">
        <title>The Global Catalogue of Microorganisms (GCM) 10K type strain sequencing project: providing services to taxonomists for standard genome sequencing and annotation.</title>
        <authorList>
            <consortium name="The Broad Institute Genomics Platform"/>
            <consortium name="The Broad Institute Genome Sequencing Center for Infectious Disease"/>
            <person name="Wu L."/>
            <person name="Ma J."/>
        </authorList>
    </citation>
    <scope>NUCLEOTIDE SEQUENCE [LARGE SCALE GENOMIC DNA]</scope>
    <source>
        <strain evidence="5">TBRC 4489</strain>
    </source>
</reference>
<dbReference type="Proteomes" id="UP001595850">
    <property type="component" value="Unassembled WGS sequence"/>
</dbReference>
<dbReference type="PROSITE" id="PS51186">
    <property type="entry name" value="GNAT"/>
    <property type="match status" value="1"/>
</dbReference>
<dbReference type="PANTHER" id="PTHR43877">
    <property type="entry name" value="AMINOALKYLPHOSPHONATE N-ACETYLTRANSFERASE-RELATED-RELATED"/>
    <property type="match status" value="1"/>
</dbReference>
<evidence type="ECO:0000313" key="5">
    <source>
        <dbReference type="Proteomes" id="UP001595850"/>
    </source>
</evidence>
<dbReference type="EMBL" id="JBHSBM010000075">
    <property type="protein sequence ID" value="MFC4063015.1"/>
    <property type="molecule type" value="Genomic_DNA"/>
</dbReference>
<name>A0ABV8IMH3_9ACTN</name>
<gene>
    <name evidence="4" type="ORF">ACFOWE_32450</name>
</gene>
<dbReference type="EC" id="2.3.-.-" evidence="4"/>
<dbReference type="InterPro" id="IPR050832">
    <property type="entry name" value="Bact_Acetyltransf"/>
</dbReference>
<accession>A0ABV8IMH3</accession>